<reference evidence="2 3" key="2">
    <citation type="journal article" date="2013" name="PLoS ONE">
        <title>Whole genome mapping and re-organization of the nuclear and mitochondrial genomes of Babesia microti isolates.</title>
        <authorList>
            <person name="Cornillot E."/>
            <person name="Dassouli A."/>
            <person name="Garg A."/>
            <person name="Pachikara N."/>
            <person name="Randazzo S."/>
            <person name="Depoix D."/>
            <person name="Carcy B."/>
            <person name="Delbecq S."/>
            <person name="Frutos R."/>
            <person name="Silva J.C."/>
            <person name="Sutton R."/>
            <person name="Krause P.J."/>
            <person name="Mamoun C.B."/>
        </authorList>
    </citation>
    <scope>NUCLEOTIDE SEQUENCE [LARGE SCALE GENOMIC DNA]</scope>
    <source>
        <strain evidence="2 3">RI</strain>
    </source>
</reference>
<name>A0A0K3APD3_BABMR</name>
<dbReference type="GeneID" id="24425573"/>
<reference evidence="2 3" key="1">
    <citation type="journal article" date="2012" name="Nucleic Acids Res.">
        <title>Sequencing of the smallest Apicomplexan genome from the human pathogen Babesia microti.</title>
        <authorList>
            <person name="Cornillot E."/>
            <person name="Hadj-Kaddour K."/>
            <person name="Dassouli A."/>
            <person name="Noel B."/>
            <person name="Ranwez V."/>
            <person name="Vacherie B."/>
            <person name="Augagneur Y."/>
            <person name="Bres V."/>
            <person name="Duclos A."/>
            <person name="Randazzo S."/>
            <person name="Carcy B."/>
            <person name="Debierre-Grockiego F."/>
            <person name="Delbecq S."/>
            <person name="Moubri-Menage K."/>
            <person name="Shams-Eldin H."/>
            <person name="Usmani-Brown S."/>
            <person name="Bringaud F."/>
            <person name="Wincker P."/>
            <person name="Vivares C.P."/>
            <person name="Schwarz R.T."/>
            <person name="Schetters T.P."/>
            <person name="Krause P.J."/>
            <person name="Gorenflot A."/>
            <person name="Berry V."/>
            <person name="Barbe V."/>
            <person name="Ben Mamoun C."/>
        </authorList>
    </citation>
    <scope>NUCLEOTIDE SEQUENCE [LARGE SCALE GENOMIC DNA]</scope>
    <source>
        <strain evidence="2 3">RI</strain>
    </source>
</reference>
<dbReference type="Proteomes" id="UP000002899">
    <property type="component" value="Chromosome III"/>
</dbReference>
<dbReference type="GO" id="GO:0032273">
    <property type="term" value="P:positive regulation of protein polymerization"/>
    <property type="evidence" value="ECO:0007669"/>
    <property type="project" value="TreeGrafter"/>
</dbReference>
<proteinExistence type="inferred from homology"/>
<dbReference type="KEGG" id="bmic:BMR1_03g04630"/>
<sequence>MCLEKFVRYSNNCNMMEGRMFIKLCKEAKLIDANLTSANCDIAYVQTVKRGQKFLDYEGFIKVLEEIAFIKGVPLECVIEKIESTNGPTYISKTTTKPNRLYDDKHKYTGTHSRRYSLSVDFN</sequence>
<dbReference type="AlphaFoldDB" id="A0A0K3APD3"/>
<protein>
    <submittedName>
        <fullName evidence="2">P25-alpha family protein, putative</fullName>
    </submittedName>
</protein>
<accession>A0A0K3APD3</accession>
<dbReference type="Gene3D" id="1.10.238.10">
    <property type="entry name" value="EF-hand"/>
    <property type="match status" value="1"/>
</dbReference>
<dbReference type="GO" id="GO:0005874">
    <property type="term" value="C:microtubule"/>
    <property type="evidence" value="ECO:0007669"/>
    <property type="project" value="TreeGrafter"/>
</dbReference>
<organism evidence="2 3">
    <name type="scientific">Babesia microti (strain RI)</name>
    <dbReference type="NCBI Taxonomy" id="1133968"/>
    <lineage>
        <taxon>Eukaryota</taxon>
        <taxon>Sar</taxon>
        <taxon>Alveolata</taxon>
        <taxon>Apicomplexa</taxon>
        <taxon>Aconoidasida</taxon>
        <taxon>Piroplasmida</taxon>
        <taxon>Babesiidae</taxon>
        <taxon>Babesia</taxon>
    </lineage>
</organism>
<dbReference type="PANTHER" id="PTHR12932">
    <property type="entry name" value="P25 ALPHA-RELATED"/>
    <property type="match status" value="1"/>
</dbReference>
<evidence type="ECO:0000313" key="3">
    <source>
        <dbReference type="Proteomes" id="UP000002899"/>
    </source>
</evidence>
<dbReference type="PANTHER" id="PTHR12932:SF9">
    <property type="entry name" value="TUBULIN POLYMERIZATION-PROMOTING PROTEIN HOMOLOG"/>
    <property type="match status" value="1"/>
</dbReference>
<comment type="similarity">
    <text evidence="1">Belongs to the TPPP family.</text>
</comment>
<dbReference type="GO" id="GO:0046785">
    <property type="term" value="P:microtubule polymerization"/>
    <property type="evidence" value="ECO:0007669"/>
    <property type="project" value="InterPro"/>
</dbReference>
<dbReference type="GO" id="GO:0001578">
    <property type="term" value="P:microtubule bundle formation"/>
    <property type="evidence" value="ECO:0007669"/>
    <property type="project" value="TreeGrafter"/>
</dbReference>
<dbReference type="RefSeq" id="XP_012649535.1">
    <property type="nucleotide sequence ID" value="XM_012794081.1"/>
</dbReference>
<reference evidence="2 3" key="3">
    <citation type="journal article" date="2016" name="Sci. Rep.">
        <title>Genome-wide diversity and gene expression profiling of Babesia microti isolates identify polymorphic genes that mediate host-pathogen interactions.</title>
        <authorList>
            <person name="Silva J.C."/>
            <person name="Cornillot E."/>
            <person name="McCracken C."/>
            <person name="Usmani-Brown S."/>
            <person name="Dwivedi A."/>
            <person name="Ifeonu O.O."/>
            <person name="Crabtree J."/>
            <person name="Gotia H.T."/>
            <person name="Virji A.Z."/>
            <person name="Reynes C."/>
            <person name="Colinge J."/>
            <person name="Kumar V."/>
            <person name="Lawres L."/>
            <person name="Pazzi J.E."/>
            <person name="Pablo J.V."/>
            <person name="Hung C."/>
            <person name="Brancato J."/>
            <person name="Kumari P."/>
            <person name="Orvis J."/>
            <person name="Tretina K."/>
            <person name="Chibucos M."/>
            <person name="Ott S."/>
            <person name="Sadzewicz L."/>
            <person name="Sengamalay N."/>
            <person name="Shetty A.C."/>
            <person name="Su Q."/>
            <person name="Tallon L."/>
            <person name="Fraser C.M."/>
            <person name="Frutos R."/>
            <person name="Molina D.M."/>
            <person name="Krause P.J."/>
            <person name="Ben Mamoun C."/>
        </authorList>
    </citation>
    <scope>NUCLEOTIDE SEQUENCE [LARGE SCALE GENOMIC DNA]</scope>
    <source>
        <strain evidence="2 3">RI</strain>
    </source>
</reference>
<dbReference type="InterPro" id="IPR008907">
    <property type="entry name" value="TPP/p25"/>
</dbReference>
<keyword evidence="3" id="KW-1185">Reference proteome</keyword>
<gene>
    <name evidence="2" type="ORF">BMR1_03g04630</name>
</gene>
<dbReference type="OrthoDB" id="548799at2759"/>
<dbReference type="EMBL" id="LN871598">
    <property type="protein sequence ID" value="CTQ41524.1"/>
    <property type="molecule type" value="Genomic_DNA"/>
</dbReference>
<dbReference type="GO" id="GO:0015631">
    <property type="term" value="F:tubulin binding"/>
    <property type="evidence" value="ECO:0007669"/>
    <property type="project" value="InterPro"/>
</dbReference>
<dbReference type="SUPFAM" id="SSF47473">
    <property type="entry name" value="EF-hand"/>
    <property type="match status" value="1"/>
</dbReference>
<dbReference type="InterPro" id="IPR011992">
    <property type="entry name" value="EF-hand-dom_pair"/>
</dbReference>
<dbReference type="Pfam" id="PF05517">
    <property type="entry name" value="p25-alpha"/>
    <property type="match status" value="1"/>
</dbReference>
<evidence type="ECO:0000256" key="1">
    <source>
        <dbReference type="ARBA" id="ARBA00010994"/>
    </source>
</evidence>
<dbReference type="VEuPathDB" id="PiroplasmaDB:BMR1_03g04630"/>
<evidence type="ECO:0000313" key="2">
    <source>
        <dbReference type="EMBL" id="CTQ41524.1"/>
    </source>
</evidence>